<dbReference type="EC" id="3.2.1.52" evidence="3"/>
<evidence type="ECO:0000256" key="1">
    <source>
        <dbReference type="ARBA" id="ARBA00001231"/>
    </source>
</evidence>
<dbReference type="GO" id="GO:0016020">
    <property type="term" value="C:membrane"/>
    <property type="evidence" value="ECO:0007669"/>
    <property type="project" value="TreeGrafter"/>
</dbReference>
<dbReference type="Proteomes" id="UP000005408">
    <property type="component" value="Unassembled WGS sequence"/>
</dbReference>
<dbReference type="InterPro" id="IPR025705">
    <property type="entry name" value="Beta_hexosaminidase_sua/sub"/>
</dbReference>
<dbReference type="SUPFAM" id="SSF51445">
    <property type="entry name" value="(Trans)glycosidases"/>
    <property type="match status" value="1"/>
</dbReference>
<dbReference type="PRINTS" id="PR00738">
    <property type="entry name" value="GLHYDRLASE20"/>
</dbReference>
<dbReference type="InterPro" id="IPR015883">
    <property type="entry name" value="Glyco_hydro_20_cat"/>
</dbReference>
<sequence>ALLTPCWEDGKPGVAKPNYHGAYEIMDPSRDSTYTFMEKFIGEVVKVFPDQYLHLGMDESYPACWKSSPNITSFMKENNISTYVQLMELYVTKVLDIVERTNKSYVIWQDPIEDGTKAKPDTIVEVWRGNSTVPWQHYMTRIASQGYKTILSSCWYLNYISYGQDWRKYYQCEPQNFTGSADQHSNVIGGEACVWAEYIDGTNILSTLWPRASAVAERLWSSRDVTDVESAKFRLDQQRCRMVRRGIPAKPILDGYCGDYEFGFPESMGIYKQETQEEHPNTSAGSLVWSSSSLTFTLLLILAQKIVRIFYHL</sequence>
<comment type="catalytic activity">
    <reaction evidence="1">
        <text>Hydrolysis of terminal non-reducing N-acetyl-D-hexosamine residues in N-acetyl-beta-D-hexosaminides.</text>
        <dbReference type="EC" id="3.2.1.52"/>
    </reaction>
</comment>
<dbReference type="Pfam" id="PF00728">
    <property type="entry name" value="Glyco_hydro_20"/>
    <property type="match status" value="1"/>
</dbReference>
<name>A0A8W8LGD9_MAGGI</name>
<dbReference type="GO" id="GO:0004563">
    <property type="term" value="F:beta-N-acetylhexosaminidase activity"/>
    <property type="evidence" value="ECO:0007669"/>
    <property type="project" value="UniProtKB-EC"/>
</dbReference>
<feature type="domain" description="Glycoside hydrolase family 20 catalytic" evidence="6">
    <location>
        <begin position="25"/>
        <end position="222"/>
    </location>
</feature>
<protein>
    <recommendedName>
        <fullName evidence="3">beta-N-acetylhexosaminidase</fullName>
        <ecNumber evidence="3">3.2.1.52</ecNumber>
    </recommendedName>
</protein>
<evidence type="ECO:0000256" key="4">
    <source>
        <dbReference type="ARBA" id="ARBA00022801"/>
    </source>
</evidence>
<keyword evidence="8" id="KW-1185">Reference proteome</keyword>
<accession>A0A8W8LGD9</accession>
<dbReference type="AlphaFoldDB" id="A0A8W8LGD9"/>
<dbReference type="GO" id="GO:0005975">
    <property type="term" value="P:carbohydrate metabolic process"/>
    <property type="evidence" value="ECO:0007669"/>
    <property type="project" value="InterPro"/>
</dbReference>
<evidence type="ECO:0000256" key="3">
    <source>
        <dbReference type="ARBA" id="ARBA00012663"/>
    </source>
</evidence>
<evidence type="ECO:0000313" key="8">
    <source>
        <dbReference type="Proteomes" id="UP000005408"/>
    </source>
</evidence>
<evidence type="ECO:0000313" key="7">
    <source>
        <dbReference type="EnsemblMetazoa" id="G28100.2:cds"/>
    </source>
</evidence>
<organism evidence="7 8">
    <name type="scientific">Magallana gigas</name>
    <name type="common">Pacific oyster</name>
    <name type="synonym">Crassostrea gigas</name>
    <dbReference type="NCBI Taxonomy" id="29159"/>
    <lineage>
        <taxon>Eukaryota</taxon>
        <taxon>Metazoa</taxon>
        <taxon>Spiralia</taxon>
        <taxon>Lophotrochozoa</taxon>
        <taxon>Mollusca</taxon>
        <taxon>Bivalvia</taxon>
        <taxon>Autobranchia</taxon>
        <taxon>Pteriomorphia</taxon>
        <taxon>Ostreida</taxon>
        <taxon>Ostreoidea</taxon>
        <taxon>Ostreidae</taxon>
        <taxon>Magallana</taxon>
    </lineage>
</organism>
<dbReference type="Gene3D" id="3.20.20.80">
    <property type="entry name" value="Glycosidases"/>
    <property type="match status" value="1"/>
</dbReference>
<dbReference type="PANTHER" id="PTHR22600:SF21">
    <property type="entry name" value="BETA-HEXOSAMINIDASE A"/>
    <property type="match status" value="1"/>
</dbReference>
<feature type="active site" description="Proton donor" evidence="5">
    <location>
        <position position="59"/>
    </location>
</feature>
<evidence type="ECO:0000259" key="6">
    <source>
        <dbReference type="Pfam" id="PF00728"/>
    </source>
</evidence>
<keyword evidence="4" id="KW-0378">Hydrolase</keyword>
<dbReference type="GO" id="GO:0030203">
    <property type="term" value="P:glycosaminoglycan metabolic process"/>
    <property type="evidence" value="ECO:0007669"/>
    <property type="project" value="TreeGrafter"/>
</dbReference>
<dbReference type="PANTHER" id="PTHR22600">
    <property type="entry name" value="BETA-HEXOSAMINIDASE"/>
    <property type="match status" value="1"/>
</dbReference>
<proteinExistence type="inferred from homology"/>
<reference evidence="7" key="1">
    <citation type="submission" date="2022-08" db="UniProtKB">
        <authorList>
            <consortium name="EnsemblMetazoa"/>
        </authorList>
    </citation>
    <scope>IDENTIFICATION</scope>
    <source>
        <strain evidence="7">05x7-T-G4-1.051#20</strain>
    </source>
</reference>
<dbReference type="EnsemblMetazoa" id="G28100.2">
    <property type="protein sequence ID" value="G28100.2:cds"/>
    <property type="gene ID" value="G28100"/>
</dbReference>
<dbReference type="InterPro" id="IPR017853">
    <property type="entry name" value="GH"/>
</dbReference>
<evidence type="ECO:0000256" key="2">
    <source>
        <dbReference type="ARBA" id="ARBA00006285"/>
    </source>
</evidence>
<evidence type="ECO:0000256" key="5">
    <source>
        <dbReference type="PIRSR" id="PIRSR625705-1"/>
    </source>
</evidence>
<dbReference type="GO" id="GO:0005764">
    <property type="term" value="C:lysosome"/>
    <property type="evidence" value="ECO:0007669"/>
    <property type="project" value="TreeGrafter"/>
</dbReference>
<dbReference type="GO" id="GO:0006689">
    <property type="term" value="P:ganglioside catabolic process"/>
    <property type="evidence" value="ECO:0007669"/>
    <property type="project" value="TreeGrafter"/>
</dbReference>
<comment type="similarity">
    <text evidence="2">Belongs to the glycosyl hydrolase 20 family.</text>
</comment>